<dbReference type="HOGENOM" id="CLU_120062_0_1_1"/>
<evidence type="ECO:0000313" key="3">
    <source>
        <dbReference type="Proteomes" id="UP000054266"/>
    </source>
</evidence>
<name>A0A0D2FRH8_9EURO</name>
<feature type="compositionally biased region" description="Low complexity" evidence="1">
    <location>
        <begin position="19"/>
        <end position="35"/>
    </location>
</feature>
<keyword evidence="3" id="KW-1185">Reference proteome</keyword>
<proteinExistence type="predicted"/>
<evidence type="ECO:0000256" key="1">
    <source>
        <dbReference type="SAM" id="MobiDB-lite"/>
    </source>
</evidence>
<gene>
    <name evidence="2" type="ORF">PV04_10759</name>
</gene>
<feature type="compositionally biased region" description="Basic and acidic residues" evidence="1">
    <location>
        <begin position="87"/>
        <end position="116"/>
    </location>
</feature>
<organism evidence="2 3">
    <name type="scientific">Phialophora macrospora</name>
    <dbReference type="NCBI Taxonomy" id="1851006"/>
    <lineage>
        <taxon>Eukaryota</taxon>
        <taxon>Fungi</taxon>
        <taxon>Dikarya</taxon>
        <taxon>Ascomycota</taxon>
        <taxon>Pezizomycotina</taxon>
        <taxon>Eurotiomycetes</taxon>
        <taxon>Chaetothyriomycetidae</taxon>
        <taxon>Chaetothyriales</taxon>
        <taxon>Herpotrichiellaceae</taxon>
        <taxon>Phialophora</taxon>
    </lineage>
</organism>
<sequence length="135" mass="14738">MPRLPTCLVKPRALPATVLRQPPRLLSTSRPSSSSNGGQHSEPSTADDKSSTRAQDTGPGWGGRQGRDHAVKRPAYDVQAETAQQGMKDHEEGKEGSDAISRKDERSNQQKAKEEFPESPVIIGMNDERGSKDNF</sequence>
<dbReference type="EMBL" id="KN846963">
    <property type="protein sequence ID" value="KIW62599.1"/>
    <property type="molecule type" value="Genomic_DNA"/>
</dbReference>
<accession>A0A0D2FRH8</accession>
<protein>
    <submittedName>
        <fullName evidence="2">Uncharacterized protein</fullName>
    </submittedName>
</protein>
<dbReference type="Proteomes" id="UP000054266">
    <property type="component" value="Unassembled WGS sequence"/>
</dbReference>
<feature type="compositionally biased region" description="Basic and acidic residues" evidence="1">
    <location>
        <begin position="65"/>
        <end position="75"/>
    </location>
</feature>
<evidence type="ECO:0000313" key="2">
    <source>
        <dbReference type="EMBL" id="KIW62599.1"/>
    </source>
</evidence>
<feature type="region of interest" description="Disordered" evidence="1">
    <location>
        <begin position="1"/>
        <end position="135"/>
    </location>
</feature>
<dbReference type="AlphaFoldDB" id="A0A0D2FRH8"/>
<reference evidence="2 3" key="1">
    <citation type="submission" date="2015-01" db="EMBL/GenBank/DDBJ databases">
        <title>The Genome Sequence of Capronia semiimmersa CBS27337.</title>
        <authorList>
            <consortium name="The Broad Institute Genomics Platform"/>
            <person name="Cuomo C."/>
            <person name="de Hoog S."/>
            <person name="Gorbushina A."/>
            <person name="Stielow B."/>
            <person name="Teixiera M."/>
            <person name="Abouelleil A."/>
            <person name="Chapman S.B."/>
            <person name="Priest M."/>
            <person name="Young S.K."/>
            <person name="Wortman J."/>
            <person name="Nusbaum C."/>
            <person name="Birren B."/>
        </authorList>
    </citation>
    <scope>NUCLEOTIDE SEQUENCE [LARGE SCALE GENOMIC DNA]</scope>
    <source>
        <strain evidence="2 3">CBS 27337</strain>
    </source>
</reference>
<feature type="compositionally biased region" description="Basic and acidic residues" evidence="1">
    <location>
        <begin position="126"/>
        <end position="135"/>
    </location>
</feature>